<protein>
    <submittedName>
        <fullName evidence="1">Uncharacterized protein</fullName>
    </submittedName>
</protein>
<dbReference type="Proteomes" id="UP001209922">
    <property type="component" value="Unassembled WGS sequence"/>
</dbReference>
<sequence length="131" mass="14209">MTIDAGGPPIRALDRMNEFSCHSMKSGVVDREIWASPGFSSEKYGESDVLHIVCGFHDGEEEPTAGIRFERTGRSQGGSGLARSVSLFADRIRIKLADSRRKTLGFDGSVVELGFRKDQDGASEPGTASWT</sequence>
<dbReference type="RefSeq" id="WP_265129081.1">
    <property type="nucleotide sequence ID" value="NZ_JAPCHY010000018.1"/>
</dbReference>
<evidence type="ECO:0000313" key="2">
    <source>
        <dbReference type="Proteomes" id="UP001209922"/>
    </source>
</evidence>
<evidence type="ECO:0000313" key="1">
    <source>
        <dbReference type="EMBL" id="MCW4474077.1"/>
    </source>
</evidence>
<proteinExistence type="predicted"/>
<reference evidence="1 2" key="1">
    <citation type="submission" date="2022-10" db="EMBL/GenBank/DDBJ databases">
        <title>Xanthomonas sp. H13-6.</title>
        <authorList>
            <person name="Liu X."/>
            <person name="Deng Z."/>
            <person name="Jiang Y."/>
            <person name="Yu T."/>
            <person name="Ai J."/>
        </authorList>
    </citation>
    <scope>NUCLEOTIDE SEQUENCE [LARGE SCALE GENOMIC DNA]</scope>
    <source>
        <strain evidence="1 2">H13-6</strain>
    </source>
</reference>
<comment type="caution">
    <text evidence="1">The sequence shown here is derived from an EMBL/GenBank/DDBJ whole genome shotgun (WGS) entry which is preliminary data.</text>
</comment>
<keyword evidence="2" id="KW-1185">Reference proteome</keyword>
<accession>A0ABT3K020</accession>
<organism evidence="1 2">
    <name type="scientific">Xanthomonas chitinilytica</name>
    <dbReference type="NCBI Taxonomy" id="2989819"/>
    <lineage>
        <taxon>Bacteria</taxon>
        <taxon>Pseudomonadati</taxon>
        <taxon>Pseudomonadota</taxon>
        <taxon>Gammaproteobacteria</taxon>
        <taxon>Lysobacterales</taxon>
        <taxon>Lysobacteraceae</taxon>
        <taxon>Xanthomonas</taxon>
    </lineage>
</organism>
<dbReference type="EMBL" id="JAPCHY010000018">
    <property type="protein sequence ID" value="MCW4474077.1"/>
    <property type="molecule type" value="Genomic_DNA"/>
</dbReference>
<gene>
    <name evidence="1" type="ORF">OK345_16415</name>
</gene>
<name>A0ABT3K020_9XANT</name>